<dbReference type="EMBL" id="LHXV01000005">
    <property type="protein sequence ID" value="KXB01651.1"/>
    <property type="molecule type" value="Genomic_DNA"/>
</dbReference>
<dbReference type="Gene3D" id="3.40.50.300">
    <property type="entry name" value="P-loop containing nucleotide triphosphate hydrolases"/>
    <property type="match status" value="1"/>
</dbReference>
<dbReference type="Pfam" id="PF13476">
    <property type="entry name" value="AAA_23"/>
    <property type="match status" value="1"/>
</dbReference>
<protein>
    <recommendedName>
        <fullName evidence="1">Rad50/SbcC-type AAA domain-containing protein</fullName>
    </recommendedName>
</protein>
<comment type="caution">
    <text evidence="2">The sequence shown here is derived from an EMBL/GenBank/DDBJ whole genome shotgun (WGS) entry which is preliminary data.</text>
</comment>
<name>A0A133V5E0_9EURY</name>
<dbReference type="InterPro" id="IPR038729">
    <property type="entry name" value="Rad50/SbcC_AAA"/>
</dbReference>
<reference evidence="2 3" key="1">
    <citation type="journal article" date="2016" name="Sci. Rep.">
        <title>Metabolic traits of an uncultured archaeal lineage -MSBL1- from brine pools of the Red Sea.</title>
        <authorList>
            <person name="Mwirichia R."/>
            <person name="Alam I."/>
            <person name="Rashid M."/>
            <person name="Vinu M."/>
            <person name="Ba-Alawi W."/>
            <person name="Anthony Kamau A."/>
            <person name="Kamanda Ngugi D."/>
            <person name="Goker M."/>
            <person name="Klenk H.P."/>
            <person name="Bajic V."/>
            <person name="Stingl U."/>
        </authorList>
    </citation>
    <scope>NUCLEOTIDE SEQUENCE [LARGE SCALE GENOMIC DNA]</scope>
    <source>
        <strain evidence="2">SCGC-AAA259O05</strain>
    </source>
</reference>
<dbReference type="SUPFAM" id="SSF52540">
    <property type="entry name" value="P-loop containing nucleoside triphosphate hydrolases"/>
    <property type="match status" value="1"/>
</dbReference>
<sequence length="176" mass="19442">MKVEKVCLQNVKSYGDGLTEISLGGGVNAILGENGAGKSTVLEAVGYALFDFLNHYQQKGKLESELTPESEKVLREELPEGVEGQHISKYEIRFSSIQELSAAVAELFSVYGREYKSVSFSVSVKIMGTEVDLFDEGDLKGLMEEMEPEEEMKRCPECGHVSFDRSSRCPGCGHQF</sequence>
<dbReference type="GO" id="GO:0016887">
    <property type="term" value="F:ATP hydrolysis activity"/>
    <property type="evidence" value="ECO:0007669"/>
    <property type="project" value="InterPro"/>
</dbReference>
<accession>A0A133V5E0</accession>
<evidence type="ECO:0000259" key="1">
    <source>
        <dbReference type="Pfam" id="PF13476"/>
    </source>
</evidence>
<organism evidence="2 3">
    <name type="scientific">candidate division MSBL1 archaeon SCGC-AAA259O05</name>
    <dbReference type="NCBI Taxonomy" id="1698271"/>
    <lineage>
        <taxon>Archaea</taxon>
        <taxon>Methanobacteriati</taxon>
        <taxon>Methanobacteriota</taxon>
        <taxon>candidate division MSBL1</taxon>
    </lineage>
</organism>
<keyword evidence="3" id="KW-1185">Reference proteome</keyword>
<dbReference type="InterPro" id="IPR027417">
    <property type="entry name" value="P-loop_NTPase"/>
</dbReference>
<proteinExistence type="predicted"/>
<dbReference type="GO" id="GO:0006302">
    <property type="term" value="P:double-strand break repair"/>
    <property type="evidence" value="ECO:0007669"/>
    <property type="project" value="InterPro"/>
</dbReference>
<evidence type="ECO:0000313" key="3">
    <source>
        <dbReference type="Proteomes" id="UP000070344"/>
    </source>
</evidence>
<dbReference type="AlphaFoldDB" id="A0A133V5E0"/>
<evidence type="ECO:0000313" key="2">
    <source>
        <dbReference type="EMBL" id="KXB01651.1"/>
    </source>
</evidence>
<gene>
    <name evidence="2" type="ORF">AKJ41_00730</name>
</gene>
<dbReference type="Proteomes" id="UP000070344">
    <property type="component" value="Unassembled WGS sequence"/>
</dbReference>
<feature type="domain" description="Rad50/SbcC-type AAA" evidence="1">
    <location>
        <begin position="6"/>
        <end position="98"/>
    </location>
</feature>